<reference evidence="13 14" key="1">
    <citation type="journal article" date="2021" name="Microbiol. Spectr.">
        <title>A Single Bacterium Capable of Oxidation and Reduction of Iron at Circumneutral pH.</title>
        <authorList>
            <person name="Kato S."/>
            <person name="Ohkuma M."/>
        </authorList>
    </citation>
    <scope>NUCLEOTIDE SEQUENCE [LARGE SCALE GENOMIC DNA]</scope>
    <source>
        <strain evidence="13 14">MIZ03</strain>
    </source>
</reference>
<dbReference type="Pfam" id="PF02092">
    <property type="entry name" value="tRNA_synt_2f"/>
    <property type="match status" value="1"/>
</dbReference>
<evidence type="ECO:0000256" key="4">
    <source>
        <dbReference type="ARBA" id="ARBA00022490"/>
    </source>
</evidence>
<evidence type="ECO:0000313" key="13">
    <source>
        <dbReference type="EMBL" id="BCO29002.1"/>
    </source>
</evidence>
<dbReference type="HAMAP" id="MF_00255">
    <property type="entry name" value="Gly_tRNA_synth_beta"/>
    <property type="match status" value="1"/>
</dbReference>
<dbReference type="PRINTS" id="PR01045">
    <property type="entry name" value="TRNASYNTHGB"/>
</dbReference>
<dbReference type="SUPFAM" id="SSF109604">
    <property type="entry name" value="HD-domain/PDEase-like"/>
    <property type="match status" value="1"/>
</dbReference>
<comment type="subcellular location">
    <subcellularLocation>
        <location evidence="1 11">Cytoplasm</location>
    </subcellularLocation>
</comment>
<evidence type="ECO:0000256" key="6">
    <source>
        <dbReference type="ARBA" id="ARBA00022741"/>
    </source>
</evidence>
<evidence type="ECO:0000256" key="11">
    <source>
        <dbReference type="HAMAP-Rule" id="MF_00255"/>
    </source>
</evidence>
<evidence type="ECO:0000256" key="3">
    <source>
        <dbReference type="ARBA" id="ARBA00011209"/>
    </source>
</evidence>
<dbReference type="PANTHER" id="PTHR30075:SF2">
    <property type="entry name" value="GLYCINE--TRNA LIGASE, CHLOROPLASTIC_MITOCHONDRIAL 2"/>
    <property type="match status" value="1"/>
</dbReference>
<keyword evidence="8 11" id="KW-0648">Protein biosynthesis</keyword>
<dbReference type="EMBL" id="AP024238">
    <property type="protein sequence ID" value="BCO29002.1"/>
    <property type="molecule type" value="Genomic_DNA"/>
</dbReference>
<keyword evidence="6 11" id="KW-0547">Nucleotide-binding</keyword>
<keyword evidence="5 11" id="KW-0436">Ligase</keyword>
<dbReference type="GO" id="GO:0016874">
    <property type="term" value="F:ligase activity"/>
    <property type="evidence" value="ECO:0007669"/>
    <property type="project" value="UniProtKB-KW"/>
</dbReference>
<keyword evidence="7 11" id="KW-0067">ATP-binding</keyword>
<evidence type="ECO:0000313" key="14">
    <source>
        <dbReference type="Proteomes" id="UP000824366"/>
    </source>
</evidence>
<gene>
    <name evidence="11" type="primary">glyS</name>
    <name evidence="13" type="ORF">MIZ03_3912</name>
</gene>
<evidence type="ECO:0000256" key="8">
    <source>
        <dbReference type="ARBA" id="ARBA00022917"/>
    </source>
</evidence>
<evidence type="ECO:0000256" key="9">
    <source>
        <dbReference type="ARBA" id="ARBA00023146"/>
    </source>
</evidence>
<protein>
    <recommendedName>
        <fullName evidence="11">Glycine--tRNA ligase beta subunit</fullName>
        <ecNumber evidence="11">6.1.1.14</ecNumber>
    </recommendedName>
    <alternativeName>
        <fullName evidence="11">Glycyl-tRNA synthetase beta subunit</fullName>
        <shortName evidence="11">GlyRS</shortName>
    </alternativeName>
</protein>
<dbReference type="PANTHER" id="PTHR30075">
    <property type="entry name" value="GLYCYL-TRNA SYNTHETASE"/>
    <property type="match status" value="1"/>
</dbReference>
<name>A0ABM7MRN6_9BURK</name>
<sequence>MTHQNLLVELFVEELPPKALKKLGEVFASQLCTQLRSLGLASSDSVVTPFASPRRLGAHITHVAAKAADKAVQQKLMPVSVGLDANGLATPALLKKLQALGADVSDPVFAVAALRKAPDGKADALFYDSLVNGATLDLGLQQALEATLTKLPIPKMMSYQLETDCELPGWSSVHFVRPAHGLVALHGSSVVPVKVLGLTAGNTTQGHRFEALKSPVLLNNADVYAETLARDGAVIASFDDRRFAIVQQLAQAAERLGPGYQVLMDEALLDEVTALVERPNVLVCTFESEFLEVPQECLILTMKANQKYFPMLDTAGKLTNKFLVVSNISPEDASFVIGGNERVVRPRLSDAKFFFDQDRKKTLASRVEGLDKVVYHNKLGTQGERTQRVRAIASAMAAQLGDAKLVAHADQAAQLAKTDLLTDMVGEFPELQGIMGGYYARHDGLSQDVAHAIEDHYKPRFAGDELPRNSAGVVVALADKLETLVGMFGIGNLPTGDKDPFALRRHALGVIRMLVEKDLPLDLNALVSAALPAFGDKVTDASSALLDFVYDRLAGTLREQGYSALEVDAVLDLRPQRLGDVPKRLAAVRAFAALPEAPALAAANKRISNILKKAGDVDAHVSDLLLVEPAEAALFAAMQVVLPQAQTQLEAQDYTASLQTLAALGAPVDAFFEGVMVNADAPDLRLNRLGLLKKLHLVMNQVADLSRLAA</sequence>
<evidence type="ECO:0000256" key="2">
    <source>
        <dbReference type="ARBA" id="ARBA00008226"/>
    </source>
</evidence>
<dbReference type="Pfam" id="PF05746">
    <property type="entry name" value="DALR_1"/>
    <property type="match status" value="1"/>
</dbReference>
<organism evidence="13 14">
    <name type="scientific">Rhodoferax lithotrophicus</name>
    <dbReference type="NCBI Taxonomy" id="2798804"/>
    <lineage>
        <taxon>Bacteria</taxon>
        <taxon>Pseudomonadati</taxon>
        <taxon>Pseudomonadota</taxon>
        <taxon>Betaproteobacteria</taxon>
        <taxon>Burkholderiales</taxon>
        <taxon>Comamonadaceae</taxon>
        <taxon>Rhodoferax</taxon>
    </lineage>
</organism>
<evidence type="ECO:0000256" key="10">
    <source>
        <dbReference type="ARBA" id="ARBA00047937"/>
    </source>
</evidence>
<comment type="catalytic activity">
    <reaction evidence="10 11">
        <text>tRNA(Gly) + glycine + ATP = glycyl-tRNA(Gly) + AMP + diphosphate</text>
        <dbReference type="Rhea" id="RHEA:16013"/>
        <dbReference type="Rhea" id="RHEA-COMP:9664"/>
        <dbReference type="Rhea" id="RHEA-COMP:9683"/>
        <dbReference type="ChEBI" id="CHEBI:30616"/>
        <dbReference type="ChEBI" id="CHEBI:33019"/>
        <dbReference type="ChEBI" id="CHEBI:57305"/>
        <dbReference type="ChEBI" id="CHEBI:78442"/>
        <dbReference type="ChEBI" id="CHEBI:78522"/>
        <dbReference type="ChEBI" id="CHEBI:456215"/>
        <dbReference type="EC" id="6.1.1.14"/>
    </reaction>
</comment>
<evidence type="ECO:0000256" key="7">
    <source>
        <dbReference type="ARBA" id="ARBA00022840"/>
    </source>
</evidence>
<feature type="domain" description="DALR anticodon binding" evidence="12">
    <location>
        <begin position="602"/>
        <end position="703"/>
    </location>
</feature>
<dbReference type="RefSeq" id="WP_223904903.1">
    <property type="nucleotide sequence ID" value="NZ_AP024238.1"/>
</dbReference>
<dbReference type="EC" id="6.1.1.14" evidence="11"/>
<evidence type="ECO:0000259" key="12">
    <source>
        <dbReference type="Pfam" id="PF05746"/>
    </source>
</evidence>
<evidence type="ECO:0000256" key="5">
    <source>
        <dbReference type="ARBA" id="ARBA00022598"/>
    </source>
</evidence>
<keyword evidence="9 11" id="KW-0030">Aminoacyl-tRNA synthetase</keyword>
<evidence type="ECO:0000256" key="1">
    <source>
        <dbReference type="ARBA" id="ARBA00004496"/>
    </source>
</evidence>
<dbReference type="Proteomes" id="UP000824366">
    <property type="component" value="Chromosome"/>
</dbReference>
<dbReference type="PROSITE" id="PS50861">
    <property type="entry name" value="AA_TRNA_LIGASE_II_GLYAB"/>
    <property type="match status" value="1"/>
</dbReference>
<proteinExistence type="inferred from homology"/>
<keyword evidence="14" id="KW-1185">Reference proteome</keyword>
<comment type="subunit">
    <text evidence="3 11">Tetramer of two alpha and two beta subunits.</text>
</comment>
<keyword evidence="4 11" id="KW-0963">Cytoplasm</keyword>
<dbReference type="InterPro" id="IPR015944">
    <property type="entry name" value="Gly-tRNA-synth_bsu"/>
</dbReference>
<dbReference type="InterPro" id="IPR006194">
    <property type="entry name" value="Gly-tRNA-synth_heterodimer"/>
</dbReference>
<accession>A0ABM7MRN6</accession>
<comment type="similarity">
    <text evidence="2 11">Belongs to the class-II aminoacyl-tRNA synthetase family.</text>
</comment>
<dbReference type="InterPro" id="IPR008909">
    <property type="entry name" value="DALR_anticod-bd"/>
</dbReference>
<dbReference type="NCBIfam" id="TIGR00211">
    <property type="entry name" value="glyS"/>
    <property type="match status" value="1"/>
</dbReference>